<sequence>MDQLAAMAAFVRAVESGSLSAAARSLPSSLTSVSRQISALEEHFGTRLLLRTTRQLALTDDGRILYERAKSILGEVREIEAALARDPHQPSGRIRVSSPSLIGRLVIAPLLVEFLRRYPALSVDLLLVDRAVDMVEEDIHLAIRIGRLRDSQLIARKLTDLRMIVCASPDYLARRGAPRTPDDLAGHDCLVFSDSPGSAEWRFADGSKTGRKIRISGRLWMNSLDALVSAAREGAGIVRVPSWQVQSELADGRLARLLIDHEPAPTPLHLMLQPSRLASPKIRAFVDYLVEQWGKIDALRSPFSGS</sequence>
<dbReference type="Proteomes" id="UP000436468">
    <property type="component" value="Unassembled WGS sequence"/>
</dbReference>
<dbReference type="SUPFAM" id="SSF53850">
    <property type="entry name" value="Periplasmic binding protein-like II"/>
    <property type="match status" value="1"/>
</dbReference>
<keyword evidence="8" id="KW-1185">Reference proteome</keyword>
<keyword evidence="5" id="KW-0804">Transcription</keyword>
<comment type="similarity">
    <text evidence="2">Belongs to the LysR transcriptional regulatory family.</text>
</comment>
<dbReference type="GO" id="GO:0006351">
    <property type="term" value="P:DNA-templated transcription"/>
    <property type="evidence" value="ECO:0007669"/>
    <property type="project" value="TreeGrafter"/>
</dbReference>
<evidence type="ECO:0000256" key="3">
    <source>
        <dbReference type="ARBA" id="ARBA00023015"/>
    </source>
</evidence>
<dbReference type="CDD" id="cd08422">
    <property type="entry name" value="PBP2_CrgA_like"/>
    <property type="match status" value="1"/>
</dbReference>
<dbReference type="PROSITE" id="PS50931">
    <property type="entry name" value="HTH_LYSR"/>
    <property type="match status" value="1"/>
</dbReference>
<organism evidence="7 8">
    <name type="scientific">Bradyrhizobium pachyrhizi</name>
    <dbReference type="NCBI Taxonomy" id="280333"/>
    <lineage>
        <taxon>Bacteria</taxon>
        <taxon>Pseudomonadati</taxon>
        <taxon>Pseudomonadota</taxon>
        <taxon>Alphaproteobacteria</taxon>
        <taxon>Hyphomicrobiales</taxon>
        <taxon>Nitrobacteraceae</taxon>
        <taxon>Bradyrhizobium</taxon>
    </lineage>
</organism>
<evidence type="ECO:0000256" key="5">
    <source>
        <dbReference type="ARBA" id="ARBA00023163"/>
    </source>
</evidence>
<reference evidence="7 8" key="1">
    <citation type="submission" date="2019-12" db="EMBL/GenBank/DDBJ databases">
        <title>Draft genome sequences Bradyrhizobium cajani AMBPC1010, Bradyrhizobium pachyrhizi AMBPC1040 and Bradyrhizobium yuanmingense ALSPC3051, three plant growth promoting strains isolated from nodules of Cajanus cajan L. in Dominican Republic.</title>
        <authorList>
            <person name="Flores-Felix J.D."/>
            <person name="Araujo J."/>
            <person name="Diaz-Alcantara C."/>
            <person name="Gonzalez-Andres F."/>
            <person name="Velazquez E."/>
        </authorList>
    </citation>
    <scope>NUCLEOTIDE SEQUENCE [LARGE SCALE GENOMIC DNA]</scope>
    <source>
        <strain evidence="7 8">1040</strain>
    </source>
</reference>
<accession>A0A844T6I5</accession>
<dbReference type="SUPFAM" id="SSF46785">
    <property type="entry name" value="Winged helix' DNA-binding domain"/>
    <property type="match status" value="1"/>
</dbReference>
<dbReference type="GO" id="GO:0043565">
    <property type="term" value="F:sequence-specific DNA binding"/>
    <property type="evidence" value="ECO:0007669"/>
    <property type="project" value="TreeGrafter"/>
</dbReference>
<dbReference type="PANTHER" id="PTHR30537:SF5">
    <property type="entry name" value="HTH-TYPE TRANSCRIPTIONAL ACTIVATOR TTDR-RELATED"/>
    <property type="match status" value="1"/>
</dbReference>
<dbReference type="Pfam" id="PF00126">
    <property type="entry name" value="HTH_1"/>
    <property type="match status" value="1"/>
</dbReference>
<dbReference type="PANTHER" id="PTHR30537">
    <property type="entry name" value="HTH-TYPE TRANSCRIPTIONAL REGULATOR"/>
    <property type="match status" value="1"/>
</dbReference>
<dbReference type="InterPro" id="IPR036388">
    <property type="entry name" value="WH-like_DNA-bd_sf"/>
</dbReference>
<name>A0A844T6I5_9BRAD</name>
<comment type="function">
    <text evidence="1">NodD regulates the expression of the nodABCFE genes which encode other nodulation proteins. NodD is also a negative regulator of its own expression. Binds flavonoids as inducers.</text>
</comment>
<keyword evidence="3" id="KW-0805">Transcription regulation</keyword>
<dbReference type="EMBL" id="WQNF01000061">
    <property type="protein sequence ID" value="MVT71142.1"/>
    <property type="molecule type" value="Genomic_DNA"/>
</dbReference>
<comment type="caution">
    <text evidence="7">The sequence shown here is derived from an EMBL/GenBank/DDBJ whole genome shotgun (WGS) entry which is preliminary data.</text>
</comment>
<gene>
    <name evidence="7" type="ORF">GPL21_39550</name>
</gene>
<evidence type="ECO:0000256" key="1">
    <source>
        <dbReference type="ARBA" id="ARBA00003502"/>
    </source>
</evidence>
<dbReference type="GO" id="GO:0003700">
    <property type="term" value="F:DNA-binding transcription factor activity"/>
    <property type="evidence" value="ECO:0007669"/>
    <property type="project" value="InterPro"/>
</dbReference>
<evidence type="ECO:0000313" key="8">
    <source>
        <dbReference type="Proteomes" id="UP000436468"/>
    </source>
</evidence>
<dbReference type="Pfam" id="PF03466">
    <property type="entry name" value="LysR_substrate"/>
    <property type="match status" value="1"/>
</dbReference>
<dbReference type="InterPro" id="IPR036390">
    <property type="entry name" value="WH_DNA-bd_sf"/>
</dbReference>
<evidence type="ECO:0000256" key="2">
    <source>
        <dbReference type="ARBA" id="ARBA00009437"/>
    </source>
</evidence>
<proteinExistence type="inferred from homology"/>
<dbReference type="FunFam" id="3.40.190.290:FF:000001">
    <property type="entry name" value="Transcriptional regulator, LysR family"/>
    <property type="match status" value="1"/>
</dbReference>
<protein>
    <submittedName>
        <fullName evidence="7">LysR family transcriptional regulator</fullName>
    </submittedName>
</protein>
<evidence type="ECO:0000259" key="6">
    <source>
        <dbReference type="PROSITE" id="PS50931"/>
    </source>
</evidence>
<feature type="domain" description="HTH lysR-type" evidence="6">
    <location>
        <begin position="1"/>
        <end position="59"/>
    </location>
</feature>
<dbReference type="InterPro" id="IPR000847">
    <property type="entry name" value="LysR_HTH_N"/>
</dbReference>
<dbReference type="Gene3D" id="3.40.190.290">
    <property type="match status" value="1"/>
</dbReference>
<dbReference type="AlphaFoldDB" id="A0A844T6I5"/>
<dbReference type="Gene3D" id="1.10.10.10">
    <property type="entry name" value="Winged helix-like DNA-binding domain superfamily/Winged helix DNA-binding domain"/>
    <property type="match status" value="1"/>
</dbReference>
<keyword evidence="4" id="KW-0238">DNA-binding</keyword>
<dbReference type="InterPro" id="IPR058163">
    <property type="entry name" value="LysR-type_TF_proteobact-type"/>
</dbReference>
<evidence type="ECO:0000256" key="4">
    <source>
        <dbReference type="ARBA" id="ARBA00023125"/>
    </source>
</evidence>
<evidence type="ECO:0000313" key="7">
    <source>
        <dbReference type="EMBL" id="MVT71142.1"/>
    </source>
</evidence>
<dbReference type="FunFam" id="1.10.10.10:FF:000001">
    <property type="entry name" value="LysR family transcriptional regulator"/>
    <property type="match status" value="1"/>
</dbReference>
<dbReference type="InterPro" id="IPR005119">
    <property type="entry name" value="LysR_subst-bd"/>
</dbReference>